<accession>A0A5S3VCG0</accession>
<name>A0A5S3VCG0_9GAMM</name>
<feature type="transmembrane region" description="Helical" evidence="1">
    <location>
        <begin position="6"/>
        <end position="22"/>
    </location>
</feature>
<dbReference type="InterPro" id="IPR025392">
    <property type="entry name" value="DUF4124"/>
</dbReference>
<evidence type="ECO:0000313" key="3">
    <source>
        <dbReference type="EMBL" id="TMO69743.1"/>
    </source>
</evidence>
<dbReference type="Proteomes" id="UP000307217">
    <property type="component" value="Unassembled WGS sequence"/>
</dbReference>
<sequence length="175" mass="18840">MKAATYMMIMIMLIGVGSLFVLKRPDGKTWLSVDNVINKIEAGTGDVLSQSKWAIEKSVAEARALVDEQGSVQAQPVIYKWRDAQGNWIYSDKPNANGDSQQHTLDPSKVTMMAAEDTAILQTLATNKSVGESGQGIPSALNPSAVKKLMEDAKNVQKLMDDRAKTIDEAVGGGS</sequence>
<evidence type="ECO:0000313" key="4">
    <source>
        <dbReference type="Proteomes" id="UP000307217"/>
    </source>
</evidence>
<reference evidence="4" key="2">
    <citation type="submission" date="2019-06" db="EMBL/GenBank/DDBJ databases">
        <title>Co-occurence of chitin degradation, pigmentation and bioactivity in marine Pseudoalteromonas.</title>
        <authorList>
            <person name="Sonnenschein E.C."/>
            <person name="Bech P.K."/>
        </authorList>
    </citation>
    <scope>NUCLEOTIDE SEQUENCE [LARGE SCALE GENOMIC DNA]</scope>
    <source>
        <strain evidence="4">S3790</strain>
    </source>
</reference>
<reference evidence="3 4" key="1">
    <citation type="submission" date="2018-01" db="EMBL/GenBank/DDBJ databases">
        <authorList>
            <person name="Paulsen S."/>
            <person name="Gram L.K."/>
        </authorList>
    </citation>
    <scope>NUCLEOTIDE SEQUENCE [LARGE SCALE GENOMIC DNA]</scope>
    <source>
        <strain evidence="3 4">S3790</strain>
    </source>
</reference>
<comment type="caution">
    <text evidence="3">The sequence shown here is derived from an EMBL/GenBank/DDBJ whole genome shotgun (WGS) entry which is preliminary data.</text>
</comment>
<evidence type="ECO:0000256" key="1">
    <source>
        <dbReference type="SAM" id="Phobius"/>
    </source>
</evidence>
<dbReference type="AlphaFoldDB" id="A0A5S3VCG0"/>
<dbReference type="Pfam" id="PF13511">
    <property type="entry name" value="DUF4124"/>
    <property type="match status" value="1"/>
</dbReference>
<gene>
    <name evidence="3" type="ORF">CWC19_03845</name>
</gene>
<organism evidence="3 4">
    <name type="scientific">Pseudoalteromonas aurantia</name>
    <dbReference type="NCBI Taxonomy" id="43654"/>
    <lineage>
        <taxon>Bacteria</taxon>
        <taxon>Pseudomonadati</taxon>
        <taxon>Pseudomonadota</taxon>
        <taxon>Gammaproteobacteria</taxon>
        <taxon>Alteromonadales</taxon>
        <taxon>Pseudoalteromonadaceae</taxon>
        <taxon>Pseudoalteromonas</taxon>
    </lineage>
</organism>
<keyword evidence="1" id="KW-1133">Transmembrane helix</keyword>
<protein>
    <submittedName>
        <fullName evidence="3">DUF4124 domain-containing protein</fullName>
    </submittedName>
</protein>
<keyword evidence="1" id="KW-0812">Transmembrane</keyword>
<dbReference type="OrthoDB" id="6079871at2"/>
<dbReference type="EMBL" id="PNBX01000013">
    <property type="protein sequence ID" value="TMO69743.1"/>
    <property type="molecule type" value="Genomic_DNA"/>
</dbReference>
<feature type="domain" description="DUF4124" evidence="2">
    <location>
        <begin position="73"/>
        <end position="108"/>
    </location>
</feature>
<proteinExistence type="predicted"/>
<keyword evidence="1" id="KW-0472">Membrane</keyword>
<evidence type="ECO:0000259" key="2">
    <source>
        <dbReference type="Pfam" id="PF13511"/>
    </source>
</evidence>